<keyword evidence="2" id="KW-1185">Reference proteome</keyword>
<dbReference type="Proteomes" id="UP000580568">
    <property type="component" value="Unassembled WGS sequence"/>
</dbReference>
<dbReference type="EMBL" id="BLZR01000001">
    <property type="protein sequence ID" value="GFP76910.1"/>
    <property type="molecule type" value="Genomic_DNA"/>
</dbReference>
<evidence type="ECO:0000313" key="1">
    <source>
        <dbReference type="EMBL" id="GFP76910.1"/>
    </source>
</evidence>
<protein>
    <recommendedName>
        <fullName evidence="3">Tellurite resistance protein TerB</fullName>
    </recommendedName>
</protein>
<accession>A0A6V8SIX5</accession>
<organism evidence="1 2">
    <name type="scientific">Clostridium fungisolvens</name>
    <dbReference type="NCBI Taxonomy" id="1604897"/>
    <lineage>
        <taxon>Bacteria</taxon>
        <taxon>Bacillati</taxon>
        <taxon>Bacillota</taxon>
        <taxon>Clostridia</taxon>
        <taxon>Eubacteriales</taxon>
        <taxon>Clostridiaceae</taxon>
        <taxon>Clostridium</taxon>
    </lineage>
</organism>
<dbReference type="SUPFAM" id="SSF158682">
    <property type="entry name" value="TerB-like"/>
    <property type="match status" value="1"/>
</dbReference>
<sequence length="146" mass="16613">MFLNELSKKESILFINLVKNLANVDKVFSKKEEQLISDYLEELSLNSSEVDSLSFDETIKALSSSASKTQNIIYFELVGLALVDGLYSREETAFLSKVADAFNINEAKQTSFLNFFKDIKDLYEITVIDYESKISELKSRISELLV</sequence>
<dbReference type="Gene3D" id="1.10.3680.10">
    <property type="entry name" value="TerB-like"/>
    <property type="match status" value="1"/>
</dbReference>
<name>A0A6V8SIX5_9CLOT</name>
<dbReference type="InterPro" id="IPR029024">
    <property type="entry name" value="TerB-like"/>
</dbReference>
<evidence type="ECO:0000313" key="2">
    <source>
        <dbReference type="Proteomes" id="UP000580568"/>
    </source>
</evidence>
<reference evidence="1 2" key="1">
    <citation type="submission" date="2020-07" db="EMBL/GenBank/DDBJ databases">
        <title>A new beta-1,3-glucan-decomposing anaerobic bacterium isolated from anoxic soil subjected to biological soil disinfestation.</title>
        <authorList>
            <person name="Ueki A."/>
            <person name="Tonouchi A."/>
        </authorList>
    </citation>
    <scope>NUCLEOTIDE SEQUENCE [LARGE SCALE GENOMIC DNA]</scope>
    <source>
        <strain evidence="1 2">TW1</strain>
    </source>
</reference>
<gene>
    <name evidence="1" type="ORF">bsdtw1_03021</name>
</gene>
<comment type="caution">
    <text evidence="1">The sequence shown here is derived from an EMBL/GenBank/DDBJ whole genome shotgun (WGS) entry which is preliminary data.</text>
</comment>
<dbReference type="RefSeq" id="WP_183278310.1">
    <property type="nucleotide sequence ID" value="NZ_BLZR01000001.1"/>
</dbReference>
<dbReference type="CDD" id="cd07177">
    <property type="entry name" value="terB_like"/>
    <property type="match status" value="1"/>
</dbReference>
<evidence type="ECO:0008006" key="3">
    <source>
        <dbReference type="Google" id="ProtNLM"/>
    </source>
</evidence>
<dbReference type="AlphaFoldDB" id="A0A6V8SIX5"/>
<proteinExistence type="predicted"/>